<comment type="caution">
    <text evidence="1">The sequence shown here is derived from an EMBL/GenBank/DDBJ whole genome shotgun (WGS) entry which is preliminary data.</text>
</comment>
<sequence>MFFVYGVYNNSLEMMFVRLGLLTRKVSGMKHLYPEGCFWEKEYNQYRL</sequence>
<keyword evidence="2" id="KW-1185">Reference proteome</keyword>
<dbReference type="PATRIC" id="fig|1235788.3.peg.2129"/>
<evidence type="ECO:0000313" key="2">
    <source>
        <dbReference type="Proteomes" id="UP000014200"/>
    </source>
</evidence>
<dbReference type="HOGENOM" id="CLU_216215_0_0_10"/>
<evidence type="ECO:0000313" key="1">
    <source>
        <dbReference type="EMBL" id="EOS12268.1"/>
    </source>
</evidence>
<name>R9I7S9_9BACT</name>
<dbReference type="EMBL" id="ASSP01000014">
    <property type="protein sequence ID" value="EOS12268.1"/>
    <property type="molecule type" value="Genomic_DNA"/>
</dbReference>
<gene>
    <name evidence="1" type="ORF">C802_02081</name>
</gene>
<accession>R9I7S9</accession>
<proteinExistence type="predicted"/>
<reference evidence="1 2" key="1">
    <citation type="submission" date="2013-04" db="EMBL/GenBank/DDBJ databases">
        <title>The Genome Sequence of Bacteroides massiliensis dnLKV3.</title>
        <authorList>
            <consortium name="The Broad Institute Genomics Platform"/>
            <consortium name="The Broad Institute Genome Sequencing Center for Infectious Disease"/>
            <person name="Earl A."/>
            <person name="Xavier R."/>
            <person name="Kuhn K."/>
            <person name="Stappenbeck T."/>
            <person name="Walker B."/>
            <person name="Young S."/>
            <person name="Zeng Q."/>
            <person name="Gargeya S."/>
            <person name="Fitzgerald M."/>
            <person name="Haas B."/>
            <person name="Abouelleil A."/>
            <person name="Allen A.W."/>
            <person name="Alvarado L."/>
            <person name="Arachchi H.M."/>
            <person name="Berlin A.M."/>
            <person name="Chapman S.B."/>
            <person name="Gainer-Dewar J."/>
            <person name="Goldberg J."/>
            <person name="Griggs A."/>
            <person name="Gujja S."/>
            <person name="Hansen M."/>
            <person name="Howarth C."/>
            <person name="Imamovic A."/>
            <person name="Ireland A."/>
            <person name="Larimer J."/>
            <person name="McCowan C."/>
            <person name="Murphy C."/>
            <person name="Pearson M."/>
            <person name="Poon T.W."/>
            <person name="Priest M."/>
            <person name="Roberts A."/>
            <person name="Saif S."/>
            <person name="Shea T."/>
            <person name="Sisk P."/>
            <person name="Sykes S."/>
            <person name="Wortman J."/>
            <person name="Nusbaum C."/>
            <person name="Birren B."/>
        </authorList>
    </citation>
    <scope>NUCLEOTIDE SEQUENCE [LARGE SCALE GENOMIC DNA]</scope>
    <source>
        <strain evidence="2">dnLKV3</strain>
    </source>
</reference>
<dbReference type="AlphaFoldDB" id="R9I7S9"/>
<dbReference type="Proteomes" id="UP000014200">
    <property type="component" value="Unassembled WGS sequence"/>
</dbReference>
<organism evidence="1 2">
    <name type="scientific">Phocaeicola sartorii</name>
    <dbReference type="NCBI Taxonomy" id="671267"/>
    <lineage>
        <taxon>Bacteria</taxon>
        <taxon>Pseudomonadati</taxon>
        <taxon>Bacteroidota</taxon>
        <taxon>Bacteroidia</taxon>
        <taxon>Bacteroidales</taxon>
        <taxon>Bacteroidaceae</taxon>
        <taxon>Phocaeicola</taxon>
    </lineage>
</organism>
<protein>
    <submittedName>
        <fullName evidence="1">Uncharacterized protein</fullName>
    </submittedName>
</protein>
<dbReference type="STRING" id="1235788.C802_02081"/>